<gene>
    <name evidence="2" type="ORF">AUP44_24525</name>
</gene>
<dbReference type="InterPro" id="IPR014710">
    <property type="entry name" value="RmlC-like_jellyroll"/>
</dbReference>
<evidence type="ECO:0008006" key="4">
    <source>
        <dbReference type="Google" id="ProtNLM"/>
    </source>
</evidence>
<evidence type="ECO:0000256" key="1">
    <source>
        <dbReference type="SAM" id="MobiDB-lite"/>
    </source>
</evidence>
<sequence length="103" mass="10943">MTPCVPTHSSTASAPMRAVSSRTRTGPDTYFTGEVKGYGQYQGDAPARIGGATVAFAPGARTAWHTHPLGQTLFISGRHLDGKGVGRGLSLGRLRPRISHRWA</sequence>
<dbReference type="GeneID" id="97239387"/>
<proteinExistence type="predicted"/>
<name>A0A162LGV9_9PROT</name>
<dbReference type="EMBL" id="LPZR01000076">
    <property type="protein sequence ID" value="KYO54920.1"/>
    <property type="molecule type" value="Genomic_DNA"/>
</dbReference>
<dbReference type="RefSeq" id="WP_231889339.1">
    <property type="nucleotide sequence ID" value="NZ_CP121043.1"/>
</dbReference>
<evidence type="ECO:0000313" key="2">
    <source>
        <dbReference type="EMBL" id="KYO54920.1"/>
    </source>
</evidence>
<dbReference type="InterPro" id="IPR011051">
    <property type="entry name" value="RmlC_Cupin_sf"/>
</dbReference>
<evidence type="ECO:0000313" key="3">
    <source>
        <dbReference type="Proteomes" id="UP000075787"/>
    </source>
</evidence>
<accession>A0A162LGV9</accession>
<dbReference type="Proteomes" id="UP000075787">
    <property type="component" value="Unassembled WGS sequence"/>
</dbReference>
<dbReference type="SUPFAM" id="SSF51182">
    <property type="entry name" value="RmlC-like cupins"/>
    <property type="match status" value="1"/>
</dbReference>
<comment type="caution">
    <text evidence="2">The sequence shown here is derived from an EMBL/GenBank/DDBJ whole genome shotgun (WGS) entry which is preliminary data.</text>
</comment>
<protein>
    <recommendedName>
        <fullName evidence="4">Cupin domain-containing protein</fullName>
    </recommendedName>
</protein>
<dbReference type="AlphaFoldDB" id="A0A162LGV9"/>
<feature type="region of interest" description="Disordered" evidence="1">
    <location>
        <begin position="1"/>
        <end position="31"/>
    </location>
</feature>
<organism evidence="2 3">
    <name type="scientific">Tistrella mobilis</name>
    <dbReference type="NCBI Taxonomy" id="171437"/>
    <lineage>
        <taxon>Bacteria</taxon>
        <taxon>Pseudomonadati</taxon>
        <taxon>Pseudomonadota</taxon>
        <taxon>Alphaproteobacteria</taxon>
        <taxon>Geminicoccales</taxon>
        <taxon>Geminicoccaceae</taxon>
        <taxon>Tistrella</taxon>
    </lineage>
</organism>
<dbReference type="Gene3D" id="2.60.120.10">
    <property type="entry name" value="Jelly Rolls"/>
    <property type="match status" value="1"/>
</dbReference>
<reference evidence="2 3" key="1">
    <citation type="submission" date="2015-12" db="EMBL/GenBank/DDBJ databases">
        <title>Genome sequence of Tistrella mobilis MCCC 1A02139.</title>
        <authorList>
            <person name="Lu L."/>
            <person name="Lai Q."/>
            <person name="Shao Z."/>
            <person name="Qian P."/>
        </authorList>
    </citation>
    <scope>NUCLEOTIDE SEQUENCE [LARGE SCALE GENOMIC DNA]</scope>
    <source>
        <strain evidence="2 3">MCCC 1A02139</strain>
    </source>
</reference>